<feature type="compositionally biased region" description="Polar residues" evidence="1">
    <location>
        <begin position="20"/>
        <end position="31"/>
    </location>
</feature>
<dbReference type="EMBL" id="JABFCR010000008">
    <property type="protein sequence ID" value="NNU33332.1"/>
    <property type="molecule type" value="Genomic_DNA"/>
</dbReference>
<organism evidence="2 3">
    <name type="scientific">Mucilaginibacter humi</name>
    <dbReference type="NCBI Taxonomy" id="2732510"/>
    <lineage>
        <taxon>Bacteria</taxon>
        <taxon>Pseudomonadati</taxon>
        <taxon>Bacteroidota</taxon>
        <taxon>Sphingobacteriia</taxon>
        <taxon>Sphingobacteriales</taxon>
        <taxon>Sphingobacteriaceae</taxon>
        <taxon>Mucilaginibacter</taxon>
    </lineage>
</organism>
<keyword evidence="3" id="KW-1185">Reference proteome</keyword>
<dbReference type="RefSeq" id="WP_175269030.1">
    <property type="nucleotide sequence ID" value="NZ_JABFCR010000008.1"/>
</dbReference>
<evidence type="ECO:0000313" key="2">
    <source>
        <dbReference type="EMBL" id="NNU33332.1"/>
    </source>
</evidence>
<sequence length="48" mass="5628">MADFETRREEAERSAHATESAINSIDKSLTRQTASMWRVAKWQRPKSY</sequence>
<gene>
    <name evidence="2" type="ORF">HK413_02635</name>
</gene>
<feature type="compositionally biased region" description="Basic and acidic residues" evidence="1">
    <location>
        <begin position="1"/>
        <end position="16"/>
    </location>
</feature>
<comment type="caution">
    <text evidence="2">The sequence shown here is derived from an EMBL/GenBank/DDBJ whole genome shotgun (WGS) entry which is preliminary data.</text>
</comment>
<protein>
    <submittedName>
        <fullName evidence="2">Uncharacterized protein</fullName>
    </submittedName>
</protein>
<evidence type="ECO:0000313" key="3">
    <source>
        <dbReference type="Proteomes" id="UP000566071"/>
    </source>
</evidence>
<dbReference type="Proteomes" id="UP000566071">
    <property type="component" value="Unassembled WGS sequence"/>
</dbReference>
<accession>A0ABX1VZF8</accession>
<name>A0ABX1VZF8_9SPHI</name>
<reference evidence="2 3" key="1">
    <citation type="submission" date="2020-05" db="EMBL/GenBank/DDBJ databases">
        <authorList>
            <person name="Khan S.A."/>
            <person name="Jeon C.O."/>
            <person name="Chun B.H."/>
        </authorList>
    </citation>
    <scope>NUCLEOTIDE SEQUENCE [LARGE SCALE GENOMIC DNA]</scope>
    <source>
        <strain evidence="2 3">S1162</strain>
    </source>
</reference>
<evidence type="ECO:0000256" key="1">
    <source>
        <dbReference type="SAM" id="MobiDB-lite"/>
    </source>
</evidence>
<proteinExistence type="predicted"/>
<feature type="region of interest" description="Disordered" evidence="1">
    <location>
        <begin position="1"/>
        <end position="31"/>
    </location>
</feature>